<reference evidence="2" key="2">
    <citation type="submission" date="2010-03" db="EMBL/GenBank/DDBJ databases">
        <title>The genome sequence of Coccidioides posadasii strain Silveira.</title>
        <authorList>
            <consortium name="The Broad Institute Genome Sequencing Center for Infectious Disease"/>
            <person name="Neafsey D."/>
            <person name="Orbach M."/>
            <person name="Henn M.R."/>
            <person name="Cole G.T."/>
            <person name="Galgiani J."/>
            <person name="Gardner M.J."/>
            <person name="Kirkland T.N."/>
            <person name="Taylor J.W."/>
            <person name="Young S.K."/>
            <person name="Zeng Q."/>
            <person name="Koehrsen M."/>
            <person name="Alvarado L."/>
            <person name="Berlin A."/>
            <person name="Borenstein D."/>
            <person name="Chapman S.B."/>
            <person name="Chen Z."/>
            <person name="Engels R."/>
            <person name="Freedman E."/>
            <person name="Gellesch M."/>
            <person name="Goldberg J."/>
            <person name="Griggs A."/>
            <person name="Gujja S."/>
            <person name="Heilman E."/>
            <person name="Heiman D."/>
            <person name="Howarth C."/>
            <person name="Jen D."/>
            <person name="Larson L."/>
            <person name="Mehta T."/>
            <person name="Neiman D."/>
            <person name="Park D."/>
            <person name="Pearson M."/>
            <person name="Richards J."/>
            <person name="Roberts A."/>
            <person name="Saif S."/>
            <person name="Shea T."/>
            <person name="Shenoy N."/>
            <person name="Sisk P."/>
            <person name="Stolte C."/>
            <person name="Sykes S."/>
            <person name="Walk T."/>
            <person name="White J."/>
            <person name="Yandava C."/>
            <person name="Haas B."/>
            <person name="Nusbaum C."/>
            <person name="Birren B."/>
        </authorList>
    </citation>
    <scope>NUCLEOTIDE SEQUENCE [LARGE SCALE GENOMIC DNA]</scope>
    <source>
        <strain evidence="2">RMSCC 757 / Silveira</strain>
    </source>
</reference>
<accession>E9D4C2</accession>
<reference evidence="2" key="1">
    <citation type="journal article" date="2010" name="Genome Res.">
        <title>Population genomic sequencing of Coccidioides fungi reveals recent hybridization and transposon control.</title>
        <authorList>
            <person name="Neafsey D.E."/>
            <person name="Barker B.M."/>
            <person name="Sharpton T.J."/>
            <person name="Stajich J.E."/>
            <person name="Park D.J."/>
            <person name="Whiston E."/>
            <person name="Hung C.-Y."/>
            <person name="McMahan C."/>
            <person name="White J."/>
            <person name="Sykes S."/>
            <person name="Heiman D."/>
            <person name="Young S."/>
            <person name="Zeng Q."/>
            <person name="Abouelleil A."/>
            <person name="Aftuck L."/>
            <person name="Bessette D."/>
            <person name="Brown A."/>
            <person name="FitzGerald M."/>
            <person name="Lui A."/>
            <person name="Macdonald J.P."/>
            <person name="Priest M."/>
            <person name="Orbach M.J."/>
            <person name="Galgiani J.N."/>
            <person name="Kirkland T.N."/>
            <person name="Cole G.T."/>
            <person name="Birren B.W."/>
            <person name="Henn M.R."/>
            <person name="Taylor J.W."/>
            <person name="Rounsley S.D."/>
        </authorList>
    </citation>
    <scope>NUCLEOTIDE SEQUENCE [LARGE SCALE GENOMIC DNA]</scope>
    <source>
        <strain evidence="2">RMSCC 757 / Silveira</strain>
    </source>
</reference>
<dbReference type="HOGENOM" id="CLU_2904041_0_0_1"/>
<dbReference type="AlphaFoldDB" id="E9D4C2"/>
<dbReference type="VEuPathDB" id="FungiDB:CPSG_04461"/>
<name>E9D4C2_COCPS</name>
<proteinExistence type="predicted"/>
<dbReference type="Proteomes" id="UP000002497">
    <property type="component" value="Unassembled WGS sequence"/>
</dbReference>
<organism evidence="2">
    <name type="scientific">Coccidioides posadasii (strain RMSCC 757 / Silveira)</name>
    <name type="common">Valley fever fungus</name>
    <dbReference type="NCBI Taxonomy" id="443226"/>
    <lineage>
        <taxon>Eukaryota</taxon>
        <taxon>Fungi</taxon>
        <taxon>Dikarya</taxon>
        <taxon>Ascomycota</taxon>
        <taxon>Pezizomycotina</taxon>
        <taxon>Eurotiomycetes</taxon>
        <taxon>Eurotiomycetidae</taxon>
        <taxon>Onygenales</taxon>
        <taxon>Onygenaceae</taxon>
        <taxon>Coccidioides</taxon>
    </lineage>
</organism>
<gene>
    <name evidence="1" type="ORF">CPSG_04461</name>
</gene>
<keyword evidence="2" id="KW-1185">Reference proteome</keyword>
<evidence type="ECO:0000313" key="2">
    <source>
        <dbReference type="Proteomes" id="UP000002497"/>
    </source>
</evidence>
<dbReference type="EMBL" id="GL636491">
    <property type="protein sequence ID" value="EFW18915.1"/>
    <property type="molecule type" value="Genomic_DNA"/>
</dbReference>
<protein>
    <submittedName>
        <fullName evidence="1">Predicted protein</fullName>
    </submittedName>
</protein>
<sequence>MGTPFCRKGPFLTRDKNRRSAVRHLTEEPTACATLTARDLAALSTLPAWGTLRSHEPTCWSG</sequence>
<evidence type="ECO:0000313" key="1">
    <source>
        <dbReference type="EMBL" id="EFW18915.1"/>
    </source>
</evidence>